<evidence type="ECO:0000313" key="3">
    <source>
        <dbReference type="EMBL" id="KPL81196.1"/>
    </source>
</evidence>
<evidence type="ECO:0000256" key="2">
    <source>
        <dbReference type="SAM" id="Phobius"/>
    </source>
</evidence>
<feature type="transmembrane region" description="Helical" evidence="2">
    <location>
        <begin position="185"/>
        <end position="205"/>
    </location>
</feature>
<keyword evidence="2" id="KW-1133">Transmembrane helix</keyword>
<dbReference type="AlphaFoldDB" id="A0A0P6XLK9"/>
<name>A0A0P6XLK9_9CHLR</name>
<evidence type="ECO:0008006" key="5">
    <source>
        <dbReference type="Google" id="ProtNLM"/>
    </source>
</evidence>
<feature type="compositionally biased region" description="Low complexity" evidence="1">
    <location>
        <begin position="11"/>
        <end position="24"/>
    </location>
</feature>
<accession>A0A0P6XLK9</accession>
<feature type="transmembrane region" description="Helical" evidence="2">
    <location>
        <begin position="287"/>
        <end position="305"/>
    </location>
</feature>
<keyword evidence="2" id="KW-0812">Transmembrane</keyword>
<sequence length="321" mass="34434">MSASDQDKAARLAAIRAQNAAKKAQSAEPVSPAPQDKAARLAAIRAQNAAQKNQSAGANQVMATLPLGTTQPVATPAPVAKPSPSVPSPSTEEMLEDVSANLMSLMLALIIGIVAAVLVLPRWIPGLSSSLLGEQPKAFWYLSRSSGLVAYSLVWLSMLFGLSLTGKVARLWNGGPTMLDLHQHASILGIGFGLFHTVILLGDGYSNYTLKQLLVPFASSQYKPLWVGLGQVGLYGLALVTVSFWLKRWIGRSAWRIIHYASFGLFLLVLAHGIFSGSETSTPLVTLWYWGTGASVVFMTIYRVLIMRRKPLPVVAATPRA</sequence>
<feature type="region of interest" description="Disordered" evidence="1">
    <location>
        <begin position="1"/>
        <end position="38"/>
    </location>
</feature>
<dbReference type="EMBL" id="LGKP01000035">
    <property type="protein sequence ID" value="KPL81196.1"/>
    <property type="molecule type" value="Genomic_DNA"/>
</dbReference>
<proteinExistence type="predicted"/>
<protein>
    <recommendedName>
        <fullName evidence="5">Ferric oxidoreductase domain-containing protein</fullName>
    </recommendedName>
</protein>
<dbReference type="Proteomes" id="UP000050277">
    <property type="component" value="Unassembled WGS sequence"/>
</dbReference>
<feature type="transmembrane region" description="Helical" evidence="2">
    <location>
        <begin position="102"/>
        <end position="124"/>
    </location>
</feature>
<dbReference type="PATRIC" id="fig|70996.4.peg.2040"/>
<keyword evidence="4" id="KW-1185">Reference proteome</keyword>
<feature type="transmembrane region" description="Helical" evidence="2">
    <location>
        <begin position="257"/>
        <end position="275"/>
    </location>
</feature>
<gene>
    <name evidence="3" type="ORF">SE18_21115</name>
</gene>
<feature type="transmembrane region" description="Helical" evidence="2">
    <location>
        <begin position="225"/>
        <end position="245"/>
    </location>
</feature>
<evidence type="ECO:0000313" key="4">
    <source>
        <dbReference type="Proteomes" id="UP000050277"/>
    </source>
</evidence>
<dbReference type="STRING" id="70996.SE18_21115"/>
<dbReference type="RefSeq" id="WP_054536451.1">
    <property type="nucleotide sequence ID" value="NZ_LGKP01000035.1"/>
</dbReference>
<reference evidence="3 4" key="1">
    <citation type="submission" date="2015-07" db="EMBL/GenBank/DDBJ databases">
        <title>Whole genome sequence of Herpetosiphon geysericola DSM 7119.</title>
        <authorList>
            <person name="Hemp J."/>
            <person name="Ward L.M."/>
            <person name="Pace L.A."/>
            <person name="Fischer W.W."/>
        </authorList>
    </citation>
    <scope>NUCLEOTIDE SEQUENCE [LARGE SCALE GENOMIC DNA]</scope>
    <source>
        <strain evidence="3 4">DSM 7119</strain>
    </source>
</reference>
<feature type="transmembrane region" description="Helical" evidence="2">
    <location>
        <begin position="144"/>
        <end position="164"/>
    </location>
</feature>
<evidence type="ECO:0000256" key="1">
    <source>
        <dbReference type="SAM" id="MobiDB-lite"/>
    </source>
</evidence>
<comment type="caution">
    <text evidence="3">The sequence shown here is derived from an EMBL/GenBank/DDBJ whole genome shotgun (WGS) entry which is preliminary data.</text>
</comment>
<feature type="compositionally biased region" description="Basic and acidic residues" evidence="1">
    <location>
        <begin position="1"/>
        <end position="10"/>
    </location>
</feature>
<organism evidence="3 4">
    <name type="scientific">Herpetosiphon geysericola</name>
    <dbReference type="NCBI Taxonomy" id="70996"/>
    <lineage>
        <taxon>Bacteria</taxon>
        <taxon>Bacillati</taxon>
        <taxon>Chloroflexota</taxon>
        <taxon>Chloroflexia</taxon>
        <taxon>Herpetosiphonales</taxon>
        <taxon>Herpetosiphonaceae</taxon>
        <taxon>Herpetosiphon</taxon>
    </lineage>
</organism>
<keyword evidence="2" id="KW-0472">Membrane</keyword>
<dbReference type="OrthoDB" id="6656329at2"/>